<evidence type="ECO:0000256" key="4">
    <source>
        <dbReference type="ARBA" id="ARBA00005517"/>
    </source>
</evidence>
<dbReference type="PROSITE" id="PS50206">
    <property type="entry name" value="RHODANESE_3"/>
    <property type="match status" value="1"/>
</dbReference>
<organism evidence="17 18">
    <name type="scientific">Brockia lithotrophica</name>
    <dbReference type="NCBI Taxonomy" id="933949"/>
    <lineage>
        <taxon>Bacteria</taxon>
        <taxon>Bacillati</taxon>
        <taxon>Bacillota</taxon>
        <taxon>Bacilli</taxon>
        <taxon>Bacillales</taxon>
        <taxon>Bacillales Family X. Incertae Sedis</taxon>
        <taxon>Brockia</taxon>
    </lineage>
</organism>
<dbReference type="InterPro" id="IPR026260">
    <property type="entry name" value="Thr_Synthase_bac/arc"/>
</dbReference>
<dbReference type="InterPro" id="IPR000634">
    <property type="entry name" value="Ser/Thr_deHydtase_PyrdxlP-BS"/>
</dbReference>
<keyword evidence="7 13" id="KW-0028">Amino-acid biosynthesis</keyword>
<comment type="similarity">
    <text evidence="4 13">Belongs to the threonine synthase family.</text>
</comment>
<dbReference type="Pfam" id="PF00291">
    <property type="entry name" value="PALP"/>
    <property type="match status" value="1"/>
</dbReference>
<dbReference type="GO" id="GO:0006565">
    <property type="term" value="P:L-serine catabolic process"/>
    <property type="evidence" value="ECO:0007669"/>
    <property type="project" value="TreeGrafter"/>
</dbReference>
<evidence type="ECO:0000256" key="13">
    <source>
        <dbReference type="PIRNR" id="PIRNR038945"/>
    </source>
</evidence>
<dbReference type="EMBL" id="PEBW01000003">
    <property type="protein sequence ID" value="PTQ52046.1"/>
    <property type="molecule type" value="Genomic_DNA"/>
</dbReference>
<dbReference type="InterPro" id="IPR036052">
    <property type="entry name" value="TrpB-like_PALP_sf"/>
</dbReference>
<feature type="modified residue" description="N6-(pyridoxal phosphate)lysine" evidence="15">
    <location>
        <position position="59"/>
    </location>
</feature>
<dbReference type="Gene3D" id="3.40.50.1100">
    <property type="match status" value="2"/>
</dbReference>
<comment type="pathway">
    <text evidence="3 13">Amino-acid biosynthesis; L-threonine biosynthesis; L-threonine from L-aspartate: step 5/5.</text>
</comment>
<evidence type="ECO:0000313" key="18">
    <source>
        <dbReference type="Proteomes" id="UP000244016"/>
    </source>
</evidence>
<evidence type="ECO:0000256" key="14">
    <source>
        <dbReference type="PIRSR" id="PIRSR038945-1"/>
    </source>
</evidence>
<evidence type="ECO:0000256" key="8">
    <source>
        <dbReference type="ARBA" id="ARBA00022697"/>
    </source>
</evidence>
<dbReference type="PROSITE" id="PS00165">
    <property type="entry name" value="DEHYDRATASE_SER_THR"/>
    <property type="match status" value="1"/>
</dbReference>
<sequence>MWTGILDAYGDYLPLTERTPHLSLGEGNTPLVALPRLGARLGVELYAKLEGLNPTGSFKDRGMVVAVAKALEEGKRAVICASTGNTAASAAAYAARAGLRSFVVVPKGYVALGKLVQALAFGAAILEIEGNFDAGLHIVRRVAERESIALVNSVNPYRLEGQKTAAFEIVDALGDAPDVLALPVGNAGNISAYWMGFTQYPKARRRPTLLGVQAEGAAPIVRGAPVERPETVATAIRIGNPASWDKAVRARDESGGRILAVSDAEILDAYRALAREEGVFVEPASAAAIAGLFAARRDGWLPQGVRVVAVLTGNGLKDPDTALSAHVPERITLPADEESVVRAVARALVP</sequence>
<dbReference type="GO" id="GO:0003941">
    <property type="term" value="F:L-serine ammonia-lyase activity"/>
    <property type="evidence" value="ECO:0007669"/>
    <property type="project" value="TreeGrafter"/>
</dbReference>
<dbReference type="GO" id="GO:0004794">
    <property type="term" value="F:threonine deaminase activity"/>
    <property type="evidence" value="ECO:0007669"/>
    <property type="project" value="TreeGrafter"/>
</dbReference>
<dbReference type="EC" id="4.2.3.1" evidence="5 12"/>
<dbReference type="GO" id="GO:0004795">
    <property type="term" value="F:threonine synthase activity"/>
    <property type="evidence" value="ECO:0007669"/>
    <property type="project" value="UniProtKB-UniRule"/>
</dbReference>
<dbReference type="AlphaFoldDB" id="A0A2T5G777"/>
<evidence type="ECO:0000256" key="10">
    <source>
        <dbReference type="ARBA" id="ARBA00023239"/>
    </source>
</evidence>
<dbReference type="InterPro" id="IPR004450">
    <property type="entry name" value="Thr_synthase-like"/>
</dbReference>
<comment type="catalytic activity">
    <reaction evidence="11 13">
        <text>O-phospho-L-homoserine + H2O = L-threonine + phosphate</text>
        <dbReference type="Rhea" id="RHEA:10840"/>
        <dbReference type="ChEBI" id="CHEBI:15377"/>
        <dbReference type="ChEBI" id="CHEBI:43474"/>
        <dbReference type="ChEBI" id="CHEBI:57590"/>
        <dbReference type="ChEBI" id="CHEBI:57926"/>
        <dbReference type="EC" id="4.2.3.1"/>
    </reaction>
</comment>
<dbReference type="GO" id="GO:0006567">
    <property type="term" value="P:L-threonine catabolic process"/>
    <property type="evidence" value="ECO:0007669"/>
    <property type="project" value="TreeGrafter"/>
</dbReference>
<keyword evidence="9 13" id="KW-0663">Pyridoxal phosphate</keyword>
<feature type="domain" description="Rhodanese" evidence="16">
    <location>
        <begin position="78"/>
        <end position="121"/>
    </location>
</feature>
<dbReference type="SUPFAM" id="SSF53686">
    <property type="entry name" value="Tryptophan synthase beta subunit-like PLP-dependent enzymes"/>
    <property type="match status" value="1"/>
</dbReference>
<dbReference type="PANTHER" id="PTHR48078:SF6">
    <property type="entry name" value="L-THREONINE DEHYDRATASE CATABOLIC TDCB"/>
    <property type="match status" value="1"/>
</dbReference>
<dbReference type="InterPro" id="IPR001926">
    <property type="entry name" value="TrpB-like_PALP"/>
</dbReference>
<dbReference type="UniPathway" id="UPA00050">
    <property type="reaction ID" value="UER00065"/>
</dbReference>
<dbReference type="PANTHER" id="PTHR48078">
    <property type="entry name" value="THREONINE DEHYDRATASE, MITOCHONDRIAL-RELATED"/>
    <property type="match status" value="1"/>
</dbReference>
<comment type="cofactor">
    <cofactor evidence="1 13 14">
        <name>pyridoxal 5'-phosphate</name>
        <dbReference type="ChEBI" id="CHEBI:597326"/>
    </cofactor>
</comment>
<comment type="caution">
    <text evidence="17">The sequence shown here is derived from an EMBL/GenBank/DDBJ whole genome shotgun (WGS) entry which is preliminary data.</text>
</comment>
<dbReference type="NCBIfam" id="TIGR00260">
    <property type="entry name" value="thrC"/>
    <property type="match status" value="1"/>
</dbReference>
<dbReference type="GO" id="GO:0030170">
    <property type="term" value="F:pyridoxal phosphate binding"/>
    <property type="evidence" value="ECO:0007669"/>
    <property type="project" value="InterPro"/>
</dbReference>
<evidence type="ECO:0000256" key="5">
    <source>
        <dbReference type="ARBA" id="ARBA00013028"/>
    </source>
</evidence>
<evidence type="ECO:0000256" key="1">
    <source>
        <dbReference type="ARBA" id="ARBA00001933"/>
    </source>
</evidence>
<dbReference type="Proteomes" id="UP000244016">
    <property type="component" value="Unassembled WGS sequence"/>
</dbReference>
<keyword evidence="8 13" id="KW-0791">Threonine biosynthesis</keyword>
<dbReference type="CDD" id="cd01563">
    <property type="entry name" value="Thr-synth_1"/>
    <property type="match status" value="1"/>
</dbReference>
<evidence type="ECO:0000313" key="17">
    <source>
        <dbReference type="EMBL" id="PTQ52046.1"/>
    </source>
</evidence>
<evidence type="ECO:0000256" key="3">
    <source>
        <dbReference type="ARBA" id="ARBA00004979"/>
    </source>
</evidence>
<dbReference type="GO" id="GO:0009097">
    <property type="term" value="P:isoleucine biosynthetic process"/>
    <property type="evidence" value="ECO:0007669"/>
    <property type="project" value="TreeGrafter"/>
</dbReference>
<gene>
    <name evidence="17" type="ORF">BLITH_1013</name>
</gene>
<feature type="binding site" evidence="14">
    <location>
        <begin position="185"/>
        <end position="189"/>
    </location>
    <ligand>
        <name>pyridoxal 5'-phosphate</name>
        <dbReference type="ChEBI" id="CHEBI:597326"/>
    </ligand>
</feature>
<evidence type="ECO:0000256" key="15">
    <source>
        <dbReference type="PIRSR" id="PIRSR038945-2"/>
    </source>
</evidence>
<evidence type="ECO:0000256" key="11">
    <source>
        <dbReference type="ARBA" id="ARBA00049144"/>
    </source>
</evidence>
<name>A0A2T5G777_9BACL</name>
<reference evidence="17 18" key="1">
    <citation type="submission" date="2017-08" db="EMBL/GenBank/DDBJ databases">
        <title>Burning lignite coal seam in the remote Altai Mountains harbors a hydrogen-driven thermophilic microbial community.</title>
        <authorList>
            <person name="Kadnikov V.V."/>
            <person name="Mardanov A.V."/>
            <person name="Ivasenko D."/>
            <person name="Beletsky A.V."/>
            <person name="Karnachuk O.V."/>
            <person name="Ravin N.V."/>
        </authorList>
    </citation>
    <scope>NUCLEOTIDE SEQUENCE [LARGE SCALE GENOMIC DNA]</scope>
    <source>
        <strain evidence="17">AL31</strain>
    </source>
</reference>
<keyword evidence="10 13" id="KW-0456">Lyase</keyword>
<dbReference type="PIRSF" id="PIRSF038945">
    <property type="entry name" value="Thr_synthase"/>
    <property type="match status" value="1"/>
</dbReference>
<evidence type="ECO:0000256" key="7">
    <source>
        <dbReference type="ARBA" id="ARBA00022605"/>
    </source>
</evidence>
<evidence type="ECO:0000256" key="9">
    <source>
        <dbReference type="ARBA" id="ARBA00022898"/>
    </source>
</evidence>
<accession>A0A2T5G777</accession>
<evidence type="ECO:0000259" key="16">
    <source>
        <dbReference type="PROSITE" id="PS50206"/>
    </source>
</evidence>
<evidence type="ECO:0000256" key="6">
    <source>
        <dbReference type="ARBA" id="ARBA00018679"/>
    </source>
</evidence>
<dbReference type="InterPro" id="IPR001763">
    <property type="entry name" value="Rhodanese-like_dom"/>
</dbReference>
<dbReference type="FunFam" id="3.40.50.1100:FF:000014">
    <property type="entry name" value="Threonine synthase"/>
    <property type="match status" value="1"/>
</dbReference>
<dbReference type="InterPro" id="IPR050147">
    <property type="entry name" value="Ser/Thr_Dehydratase"/>
</dbReference>
<proteinExistence type="inferred from homology"/>
<evidence type="ECO:0000256" key="2">
    <source>
        <dbReference type="ARBA" id="ARBA00003648"/>
    </source>
</evidence>
<comment type="function">
    <text evidence="2 13">Catalyzes the gamma-elimination of phosphate from L-phosphohomoserine and the beta-addition of water to produce L-threonine.</text>
</comment>
<dbReference type="GO" id="GO:0009088">
    <property type="term" value="P:threonine biosynthetic process"/>
    <property type="evidence" value="ECO:0007669"/>
    <property type="project" value="UniProtKB-UniRule"/>
</dbReference>
<protein>
    <recommendedName>
        <fullName evidence="6 12">Threonine synthase</fullName>
        <ecNumber evidence="5 12">4.2.3.1</ecNumber>
    </recommendedName>
</protein>
<feature type="binding site" evidence="14">
    <location>
        <position position="85"/>
    </location>
    <ligand>
        <name>pyridoxal 5'-phosphate</name>
        <dbReference type="ChEBI" id="CHEBI:597326"/>
    </ligand>
</feature>
<feature type="binding site" evidence="14">
    <location>
        <position position="312"/>
    </location>
    <ligand>
        <name>pyridoxal 5'-phosphate</name>
        <dbReference type="ChEBI" id="CHEBI:597326"/>
    </ligand>
</feature>
<evidence type="ECO:0000256" key="12">
    <source>
        <dbReference type="NCBIfam" id="TIGR00260"/>
    </source>
</evidence>